<evidence type="ECO:0000256" key="1">
    <source>
        <dbReference type="SAM" id="Coils"/>
    </source>
</evidence>
<dbReference type="InterPro" id="IPR005149">
    <property type="entry name" value="Tscrpt_reg_PadR_N"/>
</dbReference>
<dbReference type="InterPro" id="IPR036388">
    <property type="entry name" value="WH-like_DNA-bd_sf"/>
</dbReference>
<comment type="caution">
    <text evidence="3">The sequence shown here is derived from an EMBL/GenBank/DDBJ whole genome shotgun (WGS) entry which is preliminary data.</text>
</comment>
<feature type="domain" description="Transcription regulator PadR N-terminal" evidence="2">
    <location>
        <begin position="16"/>
        <end position="84"/>
    </location>
</feature>
<dbReference type="SUPFAM" id="SSF46785">
    <property type="entry name" value="Winged helix' DNA-binding domain"/>
    <property type="match status" value="1"/>
</dbReference>
<evidence type="ECO:0000313" key="3">
    <source>
        <dbReference type="EMBL" id="NEG79117.1"/>
    </source>
</evidence>
<sequence length="227" mass="24599">MAANNTFAHGQIRLYMLALLAEGPKHGYELMQAIEERCHGAYVPSAGTVYPRLAKMVEDGLITKTVVGRRTIYAITDAGRAEAEARRGETERLEREIDESTRELADGLRADVHSSMGSLRDELAAAAGRAHAAGRSAGSTDGQAPEWTERAILRPLRPLGSRKPRNPGSAVGDDEQVRAAERLVYDFGLEVRDVLRSADAAGLLDDRAVKAIGAELDRARDAIRKAI</sequence>
<dbReference type="EMBL" id="WHZY01000016">
    <property type="protein sequence ID" value="NEG79117.1"/>
    <property type="molecule type" value="Genomic_DNA"/>
</dbReference>
<dbReference type="Pfam" id="PF03551">
    <property type="entry name" value="PadR"/>
    <property type="match status" value="1"/>
</dbReference>
<proteinExistence type="predicted"/>
<dbReference type="PANTHER" id="PTHR43252:SF7">
    <property type="entry name" value="TRANSCRIPTIONAL REGULATOR YQJI"/>
    <property type="match status" value="1"/>
</dbReference>
<dbReference type="OrthoDB" id="9814826at2"/>
<dbReference type="PANTHER" id="PTHR43252">
    <property type="entry name" value="TRANSCRIPTIONAL REGULATOR YQJI"/>
    <property type="match status" value="1"/>
</dbReference>
<dbReference type="InterPro" id="IPR011991">
    <property type="entry name" value="ArsR-like_HTH"/>
</dbReference>
<dbReference type="InterPro" id="IPR036390">
    <property type="entry name" value="WH_DNA-bd_sf"/>
</dbReference>
<accession>A0A7K3TJ29</accession>
<organism evidence="3 4">
    <name type="scientific">Bifidobacterium avesanii</name>
    <dbReference type="NCBI Taxonomy" id="1798157"/>
    <lineage>
        <taxon>Bacteria</taxon>
        <taxon>Bacillati</taxon>
        <taxon>Actinomycetota</taxon>
        <taxon>Actinomycetes</taxon>
        <taxon>Bifidobacteriales</taxon>
        <taxon>Bifidobacteriaceae</taxon>
        <taxon>Bifidobacterium</taxon>
    </lineage>
</organism>
<dbReference type="CDD" id="cd00090">
    <property type="entry name" value="HTH_ARSR"/>
    <property type="match status" value="1"/>
</dbReference>
<protein>
    <submittedName>
        <fullName evidence="3">PadR family transcriptional regulator</fullName>
    </submittedName>
</protein>
<evidence type="ECO:0000313" key="4">
    <source>
        <dbReference type="Proteomes" id="UP000469763"/>
    </source>
</evidence>
<dbReference type="RefSeq" id="WP_152350853.1">
    <property type="nucleotide sequence ID" value="NZ_WBSN01000016.1"/>
</dbReference>
<reference evidence="3 4" key="1">
    <citation type="submission" date="2019-10" db="EMBL/GenBank/DDBJ databases">
        <title>Bifidobacterium from non-human primates.</title>
        <authorList>
            <person name="Modesto M."/>
        </authorList>
    </citation>
    <scope>NUCLEOTIDE SEQUENCE [LARGE SCALE GENOMIC DNA]</scope>
    <source>
        <strain evidence="3 4">TREC</strain>
    </source>
</reference>
<keyword evidence="4" id="KW-1185">Reference proteome</keyword>
<dbReference type="AlphaFoldDB" id="A0A7K3TJ29"/>
<feature type="coiled-coil region" evidence="1">
    <location>
        <begin position="83"/>
        <end position="110"/>
    </location>
</feature>
<keyword evidence="1" id="KW-0175">Coiled coil</keyword>
<dbReference type="Gene3D" id="1.10.10.10">
    <property type="entry name" value="Winged helix-like DNA-binding domain superfamily/Winged helix DNA-binding domain"/>
    <property type="match status" value="1"/>
</dbReference>
<name>A0A7K3TJ29_9BIFI</name>
<evidence type="ECO:0000259" key="2">
    <source>
        <dbReference type="Pfam" id="PF03551"/>
    </source>
</evidence>
<dbReference type="Proteomes" id="UP000469763">
    <property type="component" value="Unassembled WGS sequence"/>
</dbReference>
<gene>
    <name evidence="3" type="ORF">GFD22_09080</name>
</gene>